<name>A0ABW8RDC6_9BACI</name>
<protein>
    <recommendedName>
        <fullName evidence="3">DUF2007 domain-containing protein</fullName>
    </recommendedName>
</protein>
<comment type="caution">
    <text evidence="1">The sequence shown here is derived from an EMBL/GenBank/DDBJ whole genome shotgun (WGS) entry which is preliminary data.</text>
</comment>
<dbReference type="RefSeq" id="WP_406580109.1">
    <property type="nucleotide sequence ID" value="NZ_JBJHQH010000005.1"/>
</dbReference>
<dbReference type="Proteomes" id="UP001623041">
    <property type="component" value="Unassembled WGS sequence"/>
</dbReference>
<organism evidence="1 2">
    <name type="scientific">Bacillus salipaludis</name>
    <dbReference type="NCBI Taxonomy" id="2547811"/>
    <lineage>
        <taxon>Bacteria</taxon>
        <taxon>Bacillati</taxon>
        <taxon>Bacillota</taxon>
        <taxon>Bacilli</taxon>
        <taxon>Bacillales</taxon>
        <taxon>Bacillaceae</taxon>
        <taxon>Bacillus</taxon>
    </lineage>
</organism>
<evidence type="ECO:0000313" key="2">
    <source>
        <dbReference type="Proteomes" id="UP001623041"/>
    </source>
</evidence>
<dbReference type="EMBL" id="JBJHQH010000005">
    <property type="protein sequence ID" value="MFK9091457.1"/>
    <property type="molecule type" value="Genomic_DNA"/>
</dbReference>
<reference evidence="1 2" key="1">
    <citation type="submission" date="2024-11" db="EMBL/GenBank/DDBJ databases">
        <authorList>
            <person name="Lucas J.A."/>
        </authorList>
    </citation>
    <scope>NUCLEOTIDE SEQUENCE [LARGE SCALE GENOMIC DNA]</scope>
    <source>
        <strain evidence="1 2">Z 5.4</strain>
    </source>
</reference>
<accession>A0ABW8RDC6</accession>
<evidence type="ECO:0000313" key="1">
    <source>
        <dbReference type="EMBL" id="MFK9091457.1"/>
    </source>
</evidence>
<proteinExistence type="predicted"/>
<sequence length="115" mass="13151">MNILIPFLLMFVPVLLVFGIIDYFSYRNWTSVFTAFNDEDYFRAVSKLKQAGIRYKTKSLFNQTSTPMFGGNRQAQYEIFVKEQDVNAASHKLNSKKVLKSKGKIQGDGSHGFVL</sequence>
<gene>
    <name evidence="1" type="ORF">ACJEBI_08180</name>
</gene>
<evidence type="ECO:0008006" key="3">
    <source>
        <dbReference type="Google" id="ProtNLM"/>
    </source>
</evidence>
<keyword evidence="2" id="KW-1185">Reference proteome</keyword>